<name>A0A088RX24_LEIPA</name>
<dbReference type="PANTHER" id="PTHR35614:SF6">
    <property type="match status" value="1"/>
</dbReference>
<dbReference type="eggNOG" id="ENOG502S0GQ">
    <property type="taxonomic scope" value="Eukaryota"/>
</dbReference>
<feature type="region of interest" description="Disordered" evidence="1">
    <location>
        <begin position="1143"/>
        <end position="1171"/>
    </location>
</feature>
<dbReference type="Proteomes" id="UP000063063">
    <property type="component" value="Chromosome 28"/>
</dbReference>
<dbReference type="PANTHER" id="PTHR35614">
    <property type="match status" value="1"/>
</dbReference>
<reference evidence="2 3" key="1">
    <citation type="journal article" date="2015" name="Sci. Rep.">
        <title>The genome of Leishmania panamensis: insights into genomics of the L. (Viannia) subgenus.</title>
        <authorList>
            <person name="Llanes A."/>
            <person name="Restrepo C.M."/>
            <person name="Vecchio G.D."/>
            <person name="Anguizola F.J."/>
            <person name="Lleonart R."/>
        </authorList>
    </citation>
    <scope>NUCLEOTIDE SEQUENCE [LARGE SCALE GENOMIC DNA]</scope>
    <source>
        <strain evidence="2 3">MHOM/PA/94/PSC-1</strain>
    </source>
</reference>
<dbReference type="EMBL" id="CP009397">
    <property type="protein sequence ID" value="AIN99809.1"/>
    <property type="molecule type" value="Genomic_DNA"/>
</dbReference>
<dbReference type="VEuPathDB" id="TriTrypDB:LPAL13_280024000"/>
<evidence type="ECO:0000256" key="1">
    <source>
        <dbReference type="SAM" id="MobiDB-lite"/>
    </source>
</evidence>
<organism evidence="2 3">
    <name type="scientific">Leishmania panamensis</name>
    <dbReference type="NCBI Taxonomy" id="5679"/>
    <lineage>
        <taxon>Eukaryota</taxon>
        <taxon>Discoba</taxon>
        <taxon>Euglenozoa</taxon>
        <taxon>Kinetoplastea</taxon>
        <taxon>Metakinetoplastina</taxon>
        <taxon>Trypanosomatida</taxon>
        <taxon>Trypanosomatidae</taxon>
        <taxon>Leishmaniinae</taxon>
        <taxon>Leishmania</taxon>
        <taxon>Leishmania guyanensis species complex</taxon>
    </lineage>
</organism>
<dbReference type="OrthoDB" id="265315at2759"/>
<dbReference type="RefSeq" id="XP_010700516.1">
    <property type="nucleotide sequence ID" value="XM_010702214.1"/>
</dbReference>
<protein>
    <submittedName>
        <fullName evidence="2">Uncharacterized protein</fullName>
    </submittedName>
</protein>
<proteinExistence type="predicted"/>
<feature type="compositionally biased region" description="Basic and acidic residues" evidence="1">
    <location>
        <begin position="868"/>
        <end position="887"/>
    </location>
</feature>
<accession>A0A088RX24</accession>
<evidence type="ECO:0000313" key="2">
    <source>
        <dbReference type="EMBL" id="AIN99809.1"/>
    </source>
</evidence>
<feature type="compositionally biased region" description="Low complexity" evidence="1">
    <location>
        <begin position="170"/>
        <end position="184"/>
    </location>
</feature>
<gene>
    <name evidence="2" type="ORF">LPMP_281760</name>
</gene>
<feature type="region of interest" description="Disordered" evidence="1">
    <location>
        <begin position="170"/>
        <end position="208"/>
    </location>
</feature>
<keyword evidence="3" id="KW-1185">Reference proteome</keyword>
<dbReference type="KEGG" id="lpan:LPMP_281760"/>
<sequence>MGGAPSRETLVRHIVRDSRVQGSATPIAGHFASGGATNAGDLPIDVSTATPQQPEIVLIPLIPDYFPSSASPLFQQLLQVRREPNVAYYYRDARSLVTEHTVVRDQIGSEKDIYSWYMSLSEQRLLETDNELIALSRARRVVSPVPCAVAFVYEARATVGVATAAGGAVTSTTGMSSPASSVSGGKKRSGRNSKAHRHGKTGSASASNGYMTIENTARLPHHNLRVRIFGFVGDTRFCPPSLHPNQAARLPLCLTIFLSKSAGGNHRTQVTLLAAHTYITQMQDIGILRPYDEASHVGGVVVQSATTQAGLKANVAGREADPLAALRLAGAGGAADASHDPYVDPYGTDLAAMADPYAVAGDDGDHGIEPRRQLSPHMTSSVPQGGSMTHLEGLGTTSISSAADVAKETVLRRPIEIVMHRADVPALCYLRELRARMDQNSTYTTGAVCNKESQVPMPSSCANPVSTAAMMAPWSSLGASNKVSCNSNASSQKSCVPNKSRLASAMDAHADISTIVTEPRCDPPDVRAESLKFQIQTVICADELRGSVGADSIGRVLLWASRFYTGHFEQLVGGEAAKLRQELAQRNLTESPLDGALLLTDEEPRPPKVTPKVGDVWIPSNEAYVEVHDTDREVDGWEKVATGTVLRYVTSAPTASSTTAPAAFWRVSANEFAEDILLSLCRQACQASRRAPPTDSHWFLNRKTGMPEGLGMGLLIWRDLCAGQVVFYGTTPEFLKKWIQSGTEVKQAYHDLVKRSQSSEEAASAAEAEPIDATAAREGDTVAVVQSSSMAVAATTATPSGLHCYCGGSRQLNPSGAFSWLGKSASNGGGRGTGPDPSSVALYKPLIGFVSTSGPAAAISSPASFKESSNHVDDGAQPKRVRTDDQPRASSSSTPPVAVGNLAQPRDISGTPRQGFQLGRLLPAHQCPQLSIPGVSSTAMGVWTHSSSALGTPSSYMAMSLAAASTDSRSNSASLTYRQPSQHVSPLAAAATRWIGVLEATPADDADASTVNVVVRRNRSVRVAPNYSATVGSTPLHTSQMPNSPYHYHTPRCVPSILPVSPQPTVVGATAEASAEYKAQTTDSTMSLPSMSMTARIPGRYDSCSKDVSLRQGGHSPTSVGQGRFPRAEGELLFHSSMSYGAAGLSDARRPPPPRSAAVTVWPSHGTGGSADTLLQAASSAKWNTASAGPPSSMRGSSITFASGSASSAHARHVSLLQSTRYAESCQSVASCSSSLSTSELLGPRVCLNGLQLHQRESLRPLPLLGTAEGDDGSTPALQHTPVLQSSADLVRQGGEMATVPCSCYNSVAHTPHQSDLMSSAKSSVGSGKYRWDWRGVFWAV</sequence>
<feature type="region of interest" description="Disordered" evidence="1">
    <location>
        <begin position="1104"/>
        <end position="1125"/>
    </location>
</feature>
<evidence type="ECO:0000313" key="3">
    <source>
        <dbReference type="Proteomes" id="UP000063063"/>
    </source>
</evidence>
<feature type="region of interest" description="Disordered" evidence="1">
    <location>
        <begin position="858"/>
        <end position="915"/>
    </location>
</feature>
<dbReference type="VEuPathDB" id="TriTrypDB:LPMP_281760"/>
<dbReference type="GeneID" id="22576621"/>
<feature type="compositionally biased region" description="Basic residues" evidence="1">
    <location>
        <begin position="185"/>
        <end position="200"/>
    </location>
</feature>